<dbReference type="RefSeq" id="WP_123738191.1">
    <property type="nucleotide sequence ID" value="NZ_CALFQU010000028.1"/>
</dbReference>
<comment type="caution">
    <text evidence="12">The sequence shown here is derived from an EMBL/GenBank/DDBJ whole genome shotgun (WGS) entry which is preliminary data.</text>
</comment>
<dbReference type="InterPro" id="IPR027417">
    <property type="entry name" value="P-loop_NTPase"/>
</dbReference>
<dbReference type="InterPro" id="IPR032830">
    <property type="entry name" value="XPB/Ssl2_N"/>
</dbReference>
<accession>A0A3N2D837</accession>
<dbReference type="PROSITE" id="PS51194">
    <property type="entry name" value="HELICASE_CTER"/>
    <property type="match status" value="1"/>
</dbReference>
<evidence type="ECO:0000256" key="9">
    <source>
        <dbReference type="ARBA" id="ARBA00048988"/>
    </source>
</evidence>
<reference evidence="12 13" key="1">
    <citation type="submission" date="2018-11" db="EMBL/GenBank/DDBJ databases">
        <title>Sequencing the genomes of 1000 actinobacteria strains.</title>
        <authorList>
            <person name="Klenk H.-P."/>
        </authorList>
    </citation>
    <scope>NUCLEOTIDE SEQUENCE [LARGE SCALE GENOMIC DNA]</scope>
    <source>
        <strain evidence="12 13">DSM 13521</strain>
    </source>
</reference>
<dbReference type="Pfam" id="PF16203">
    <property type="entry name" value="ERCC3_RAD25_C"/>
    <property type="match status" value="1"/>
</dbReference>
<evidence type="ECO:0000256" key="1">
    <source>
        <dbReference type="ARBA" id="ARBA00006637"/>
    </source>
</evidence>
<dbReference type="InterPro" id="IPR001650">
    <property type="entry name" value="Helicase_C-like"/>
</dbReference>
<keyword evidence="2" id="KW-0547">Nucleotide-binding</keyword>
<dbReference type="PANTHER" id="PTHR11274:SF0">
    <property type="entry name" value="GENERAL TRANSCRIPTION AND DNA REPAIR FACTOR IIH HELICASE SUBUNIT XPB"/>
    <property type="match status" value="1"/>
</dbReference>
<name>A0A3N2D837_9MICO</name>
<keyword evidence="6" id="KW-0413">Isomerase</keyword>
<evidence type="ECO:0000313" key="13">
    <source>
        <dbReference type="Proteomes" id="UP000275356"/>
    </source>
</evidence>
<dbReference type="NCBIfam" id="NF045503">
    <property type="entry name" value="repair_heli_XPB"/>
    <property type="match status" value="1"/>
</dbReference>
<dbReference type="GO" id="GO:0016787">
    <property type="term" value="F:hydrolase activity"/>
    <property type="evidence" value="ECO:0007669"/>
    <property type="project" value="UniProtKB-KW"/>
</dbReference>
<dbReference type="SMART" id="SM00490">
    <property type="entry name" value="HELICc"/>
    <property type="match status" value="1"/>
</dbReference>
<evidence type="ECO:0000256" key="3">
    <source>
        <dbReference type="ARBA" id="ARBA00022801"/>
    </source>
</evidence>
<comment type="catalytic activity">
    <reaction evidence="7">
        <text>Couples ATP hydrolysis with the unwinding of duplex DNA by translocating in the 3'-5' direction.</text>
        <dbReference type="EC" id="5.6.2.4"/>
    </reaction>
</comment>
<dbReference type="SUPFAM" id="SSF52540">
    <property type="entry name" value="P-loop containing nucleoside triphosphate hydrolases"/>
    <property type="match status" value="2"/>
</dbReference>
<dbReference type="GO" id="GO:0043138">
    <property type="term" value="F:3'-5' DNA helicase activity"/>
    <property type="evidence" value="ECO:0007669"/>
    <property type="project" value="UniProtKB-EC"/>
</dbReference>
<keyword evidence="4" id="KW-0347">Helicase</keyword>
<protein>
    <recommendedName>
        <fullName evidence="8">DNA 3'-5' helicase</fullName>
        <ecNumber evidence="8">5.6.2.4</ecNumber>
    </recommendedName>
</protein>
<dbReference type="SMART" id="SM00487">
    <property type="entry name" value="DEXDc"/>
    <property type="match status" value="1"/>
</dbReference>
<dbReference type="OrthoDB" id="3713880at2"/>
<dbReference type="EC" id="5.6.2.4" evidence="8"/>
<comment type="similarity">
    <text evidence="1">Belongs to the helicase family. RAD25/XPB subfamily.</text>
</comment>
<dbReference type="InterPro" id="IPR032438">
    <property type="entry name" value="ERCC3_RAD25_C"/>
</dbReference>
<dbReference type="PROSITE" id="PS51192">
    <property type="entry name" value="HELICASE_ATP_BIND_1"/>
    <property type="match status" value="1"/>
</dbReference>
<evidence type="ECO:0000256" key="4">
    <source>
        <dbReference type="ARBA" id="ARBA00022806"/>
    </source>
</evidence>
<evidence type="ECO:0000259" key="10">
    <source>
        <dbReference type="PROSITE" id="PS51192"/>
    </source>
</evidence>
<dbReference type="InterPro" id="IPR006935">
    <property type="entry name" value="Helicase/UvrB_N"/>
</dbReference>
<evidence type="ECO:0000256" key="5">
    <source>
        <dbReference type="ARBA" id="ARBA00022840"/>
    </source>
</evidence>
<dbReference type="Pfam" id="PF13625">
    <property type="entry name" value="Helicase_C_3"/>
    <property type="match status" value="1"/>
</dbReference>
<sequence length="565" mass="62286">MPSVPPPTGGPLIVQSDKTLLLEVDHELAGDARRAIAPFAELERAPEHVHTYRLTPLGLWNARAAGHDAEQVVDALVRYSRYPVPHALLVDVAETMSRYGRLQLLSDPAHGLVLHALDRAVLEEVLRSRRTAGLLGERLDETSVVVHPSQRGHLKQVLLKLGWPAEDLAGYVDGEAHPIDLDLSGGPAADGTPGRPWALRPYQSQAVETFWHGGSGVVVLPCGAGKTIVGAAAMAQASATTLILVTNTVSARQWRDELIRRTTLTPEEIGEYSGQRKEIKPVTIATYQVLTTRRKGAYPHLELLDAKDWGLIVYDEVHLLPAPIFRMTADLQARRRLGLTATLVREDGREDEVFSLIGPKRYDAPWKDIEAQGWIAPARCVEVRLTLPEPMRMVYATAEPEDRYRLAATAPGKIDAVRALLERHAGEQTLVIGQYLDQLDELAASLDAPLITGSTTVRERQRLFDAFRAGEVRTLVVSKVANFSVDLPEATVAIQVSGAFGSRQEEAQRLGRLLRPKEDGRSAWFYAVVVRDTVDADFAAHRQRFLAEQGYSYTIVDAEDLAELE</sequence>
<dbReference type="PANTHER" id="PTHR11274">
    <property type="entry name" value="RAD25/XP-B DNA REPAIR HELICASE"/>
    <property type="match status" value="1"/>
</dbReference>
<keyword evidence="3" id="KW-0378">Hydrolase</keyword>
<gene>
    <name evidence="12" type="ORF">EDD28_0518</name>
</gene>
<dbReference type="Pfam" id="PF04851">
    <property type="entry name" value="ResIII"/>
    <property type="match status" value="1"/>
</dbReference>
<proteinExistence type="inferred from homology"/>
<evidence type="ECO:0000313" key="12">
    <source>
        <dbReference type="EMBL" id="ROR95949.1"/>
    </source>
</evidence>
<dbReference type="GO" id="GO:0005524">
    <property type="term" value="F:ATP binding"/>
    <property type="evidence" value="ECO:0007669"/>
    <property type="project" value="UniProtKB-KW"/>
</dbReference>
<evidence type="ECO:0000259" key="11">
    <source>
        <dbReference type="PROSITE" id="PS51194"/>
    </source>
</evidence>
<dbReference type="GO" id="GO:0003677">
    <property type="term" value="F:DNA binding"/>
    <property type="evidence" value="ECO:0007669"/>
    <property type="project" value="InterPro"/>
</dbReference>
<dbReference type="Proteomes" id="UP000275356">
    <property type="component" value="Unassembled WGS sequence"/>
</dbReference>
<dbReference type="EMBL" id="RKHQ01000001">
    <property type="protein sequence ID" value="ROR95949.1"/>
    <property type="molecule type" value="Genomic_DNA"/>
</dbReference>
<keyword evidence="13" id="KW-1185">Reference proteome</keyword>
<dbReference type="InterPro" id="IPR050615">
    <property type="entry name" value="ATP-dep_DNA_Helicase"/>
</dbReference>
<dbReference type="AlphaFoldDB" id="A0A3N2D837"/>
<evidence type="ECO:0000256" key="7">
    <source>
        <dbReference type="ARBA" id="ARBA00034617"/>
    </source>
</evidence>
<evidence type="ECO:0000256" key="2">
    <source>
        <dbReference type="ARBA" id="ARBA00022741"/>
    </source>
</evidence>
<dbReference type="Gene3D" id="3.40.50.300">
    <property type="entry name" value="P-loop containing nucleotide triphosphate hydrolases"/>
    <property type="match status" value="2"/>
</dbReference>
<comment type="catalytic activity">
    <reaction evidence="9">
        <text>ATP + H2O = ADP + phosphate + H(+)</text>
        <dbReference type="Rhea" id="RHEA:13065"/>
        <dbReference type="ChEBI" id="CHEBI:15377"/>
        <dbReference type="ChEBI" id="CHEBI:15378"/>
        <dbReference type="ChEBI" id="CHEBI:30616"/>
        <dbReference type="ChEBI" id="CHEBI:43474"/>
        <dbReference type="ChEBI" id="CHEBI:456216"/>
        <dbReference type="EC" id="5.6.2.4"/>
    </reaction>
</comment>
<feature type="domain" description="Helicase C-terminal" evidence="11">
    <location>
        <begin position="413"/>
        <end position="565"/>
    </location>
</feature>
<dbReference type="InterPro" id="IPR014001">
    <property type="entry name" value="Helicase_ATP-bd"/>
</dbReference>
<feature type="domain" description="Helicase ATP-binding" evidence="10">
    <location>
        <begin position="207"/>
        <end position="361"/>
    </location>
</feature>
<evidence type="ECO:0000256" key="8">
    <source>
        <dbReference type="ARBA" id="ARBA00034808"/>
    </source>
</evidence>
<dbReference type="CDD" id="cd18789">
    <property type="entry name" value="SF2_C_XPB"/>
    <property type="match status" value="1"/>
</dbReference>
<organism evidence="12 13">
    <name type="scientific">Salana multivorans</name>
    <dbReference type="NCBI Taxonomy" id="120377"/>
    <lineage>
        <taxon>Bacteria</taxon>
        <taxon>Bacillati</taxon>
        <taxon>Actinomycetota</taxon>
        <taxon>Actinomycetes</taxon>
        <taxon>Micrococcales</taxon>
        <taxon>Beutenbergiaceae</taxon>
        <taxon>Salana</taxon>
    </lineage>
</organism>
<keyword evidence="5" id="KW-0067">ATP-binding</keyword>
<dbReference type="PRINTS" id="PR00851">
    <property type="entry name" value="XRODRMPGMNTB"/>
</dbReference>
<evidence type="ECO:0000256" key="6">
    <source>
        <dbReference type="ARBA" id="ARBA00023235"/>
    </source>
</evidence>